<evidence type="ECO:0000256" key="7">
    <source>
        <dbReference type="ARBA" id="ARBA00023136"/>
    </source>
</evidence>
<evidence type="ECO:0000313" key="9">
    <source>
        <dbReference type="EMBL" id="CAJ0948431.1"/>
    </source>
</evidence>
<dbReference type="PANTHER" id="PTHR16875">
    <property type="entry name" value="SELENOPROTEIN K"/>
    <property type="match status" value="1"/>
</dbReference>
<keyword evidence="10" id="KW-1185">Reference proteome</keyword>
<dbReference type="Proteomes" id="UP001176940">
    <property type="component" value="Unassembled WGS sequence"/>
</dbReference>
<dbReference type="EMBL" id="CAUEEQ010028463">
    <property type="protein sequence ID" value="CAJ0948431.1"/>
    <property type="molecule type" value="Genomic_DNA"/>
</dbReference>
<comment type="subcellular location">
    <subcellularLocation>
        <location evidence="1">Membrane</location>
        <topology evidence="1">Single-pass membrane protein</topology>
    </subcellularLocation>
</comment>
<gene>
    <name evidence="9" type="ORF">RIMI_LOCUS12151895</name>
</gene>
<dbReference type="Pfam" id="PF10961">
    <property type="entry name" value="SelK_SelG"/>
    <property type="match status" value="1"/>
</dbReference>
<organism evidence="9 10">
    <name type="scientific">Ranitomeya imitator</name>
    <name type="common">mimic poison frog</name>
    <dbReference type="NCBI Taxonomy" id="111125"/>
    <lineage>
        <taxon>Eukaryota</taxon>
        <taxon>Metazoa</taxon>
        <taxon>Chordata</taxon>
        <taxon>Craniata</taxon>
        <taxon>Vertebrata</taxon>
        <taxon>Euteleostomi</taxon>
        <taxon>Amphibia</taxon>
        <taxon>Batrachia</taxon>
        <taxon>Anura</taxon>
        <taxon>Neobatrachia</taxon>
        <taxon>Hyloidea</taxon>
        <taxon>Dendrobatidae</taxon>
        <taxon>Dendrobatinae</taxon>
        <taxon>Ranitomeya</taxon>
    </lineage>
</organism>
<feature type="transmembrane region" description="Helical" evidence="8">
    <location>
        <begin position="20"/>
        <end position="38"/>
    </location>
</feature>
<keyword evidence="4 8" id="KW-0812">Transmembrane</keyword>
<evidence type="ECO:0000256" key="2">
    <source>
        <dbReference type="ARBA" id="ARBA00008504"/>
    </source>
</evidence>
<accession>A0ABN9LTS8</accession>
<keyword evidence="6 8" id="KW-1133">Transmembrane helix</keyword>
<keyword evidence="7 8" id="KW-0472">Membrane</keyword>
<evidence type="ECO:0000256" key="3">
    <source>
        <dbReference type="ARBA" id="ARBA00020495"/>
    </source>
</evidence>
<proteinExistence type="inferred from homology"/>
<evidence type="ECO:0000313" key="10">
    <source>
        <dbReference type="Proteomes" id="UP001176940"/>
    </source>
</evidence>
<evidence type="ECO:0000256" key="5">
    <source>
        <dbReference type="ARBA" id="ARBA00022933"/>
    </source>
</evidence>
<comment type="similarity">
    <text evidence="2">Belongs to the selenoprotein K family.</text>
</comment>
<evidence type="ECO:0000256" key="8">
    <source>
        <dbReference type="SAM" id="Phobius"/>
    </source>
</evidence>
<reference evidence="9" key="1">
    <citation type="submission" date="2023-07" db="EMBL/GenBank/DDBJ databases">
        <authorList>
            <person name="Stuckert A."/>
        </authorList>
    </citation>
    <scope>NUCLEOTIDE SEQUENCE</scope>
</reference>
<name>A0ABN9LTS8_9NEOB</name>
<dbReference type="InterPro" id="IPR024491">
    <property type="entry name" value="Se_SelK/SelG"/>
</dbReference>
<comment type="caution">
    <text evidence="9">The sequence shown here is derived from an EMBL/GenBank/DDBJ whole genome shotgun (WGS) entry which is preliminary data.</text>
</comment>
<keyword evidence="5" id="KW-0712">Selenocysteine</keyword>
<protein>
    <recommendedName>
        <fullName evidence="3">Selenoprotein K</fullName>
    </recommendedName>
</protein>
<sequence length="127" mass="14433">MVYIANGQVLDGRQRSPWRLSFITDAFWGITDFIVLFFQSMIRPDLTRRGCSSSLSSSGYDDGRGVIAARHYWERSVARSIATGLGCIWGPTEVLRDIHVVEWDVSTMDLAPALHRWQEVDEEGTLR</sequence>
<evidence type="ECO:0000256" key="4">
    <source>
        <dbReference type="ARBA" id="ARBA00022692"/>
    </source>
</evidence>
<dbReference type="PANTHER" id="PTHR16875:SF0">
    <property type="entry name" value="SELENOPROTEIN K"/>
    <property type="match status" value="1"/>
</dbReference>
<evidence type="ECO:0000256" key="6">
    <source>
        <dbReference type="ARBA" id="ARBA00022989"/>
    </source>
</evidence>
<evidence type="ECO:0000256" key="1">
    <source>
        <dbReference type="ARBA" id="ARBA00004167"/>
    </source>
</evidence>